<keyword evidence="6" id="KW-0547">Nucleotide-binding</keyword>
<dbReference type="SUPFAM" id="SSF111331">
    <property type="entry name" value="NAD kinase/diacylglycerol kinase-like"/>
    <property type="match status" value="1"/>
</dbReference>
<dbReference type="GO" id="GO:0005737">
    <property type="term" value="C:cytoplasm"/>
    <property type="evidence" value="ECO:0007669"/>
    <property type="project" value="UniProtKB-SubCell"/>
</dbReference>
<reference evidence="7" key="1">
    <citation type="submission" date="2021-04" db="EMBL/GenBank/DDBJ databases">
        <title>Luteolibacter sp. 32A isolated from the skin of an Anderson's salamander (Ambystoma andersonii).</title>
        <authorList>
            <person name="Spergser J."/>
            <person name="Busse H.-J."/>
        </authorList>
    </citation>
    <scope>NUCLEOTIDE SEQUENCE</scope>
    <source>
        <strain evidence="7">32A</strain>
    </source>
</reference>
<feature type="binding site" evidence="6">
    <location>
        <begin position="73"/>
        <end position="74"/>
    </location>
    <ligand>
        <name>NAD(+)</name>
        <dbReference type="ChEBI" id="CHEBI:57540"/>
    </ligand>
</feature>
<keyword evidence="4 6" id="KW-0520">NAD</keyword>
<dbReference type="Pfam" id="PF20143">
    <property type="entry name" value="NAD_kinase_C"/>
    <property type="match status" value="1"/>
</dbReference>
<dbReference type="InterPro" id="IPR002504">
    <property type="entry name" value="NADK"/>
</dbReference>
<dbReference type="GO" id="GO:0006741">
    <property type="term" value="P:NADP+ biosynthetic process"/>
    <property type="evidence" value="ECO:0007669"/>
    <property type="project" value="UniProtKB-UniRule"/>
</dbReference>
<feature type="binding site" evidence="6">
    <location>
        <begin position="147"/>
        <end position="148"/>
    </location>
    <ligand>
        <name>NAD(+)</name>
        <dbReference type="ChEBI" id="CHEBI:57540"/>
    </ligand>
</feature>
<evidence type="ECO:0000313" key="8">
    <source>
        <dbReference type="Proteomes" id="UP000676169"/>
    </source>
</evidence>
<keyword evidence="6" id="KW-0963">Cytoplasm</keyword>
<dbReference type="GO" id="GO:0005524">
    <property type="term" value="F:ATP binding"/>
    <property type="evidence" value="ECO:0007669"/>
    <property type="project" value="UniProtKB-KW"/>
</dbReference>
<evidence type="ECO:0000256" key="6">
    <source>
        <dbReference type="HAMAP-Rule" id="MF_00361"/>
    </source>
</evidence>
<feature type="binding site" evidence="6">
    <location>
        <position position="177"/>
    </location>
    <ligand>
        <name>NAD(+)</name>
        <dbReference type="ChEBI" id="CHEBI:57540"/>
    </ligand>
</feature>
<comment type="catalytic activity">
    <reaction evidence="5 6">
        <text>NAD(+) + ATP = ADP + NADP(+) + H(+)</text>
        <dbReference type="Rhea" id="RHEA:18629"/>
        <dbReference type="ChEBI" id="CHEBI:15378"/>
        <dbReference type="ChEBI" id="CHEBI:30616"/>
        <dbReference type="ChEBI" id="CHEBI:57540"/>
        <dbReference type="ChEBI" id="CHEBI:58349"/>
        <dbReference type="ChEBI" id="CHEBI:456216"/>
        <dbReference type="EC" id="2.7.1.23"/>
    </reaction>
</comment>
<sequence length="291" mass="31163">MLVRVPPVKVGILANPQKPDARRVIGELREALARYGIESVLESVTAEWVGESGGVAGRDFQKEVDVAAVLGGDGTMLHAVARLGVFEKPVAGVNIGTLGFLTSCTDGELDLFASALATGEFRTSRRTLLEARVCDNGEPMDPFYALNEITLARGQTGRLVSLLATVGGEVLNHYRADGLIVATPTGSTAYSLSAGGPLIEPAANVFLITPICPHSLSQRTLVISDDVEIVLSPERKEEGAMLFTVDGRETVPISKGTRIIVRKADHGFHLLRLEGRSFYEALRQKLKWSGG</sequence>
<evidence type="ECO:0000256" key="5">
    <source>
        <dbReference type="ARBA" id="ARBA00047925"/>
    </source>
</evidence>
<feature type="binding site" evidence="6">
    <location>
        <position position="175"/>
    </location>
    <ligand>
        <name>NAD(+)</name>
        <dbReference type="ChEBI" id="CHEBI:57540"/>
    </ligand>
</feature>
<evidence type="ECO:0000256" key="2">
    <source>
        <dbReference type="ARBA" id="ARBA00022777"/>
    </source>
</evidence>
<dbReference type="GO" id="GO:0003951">
    <property type="term" value="F:NAD+ kinase activity"/>
    <property type="evidence" value="ECO:0007669"/>
    <property type="project" value="UniProtKB-UniRule"/>
</dbReference>
<dbReference type="InterPro" id="IPR017437">
    <property type="entry name" value="ATP-NAD_kinase_PpnK-typ_C"/>
</dbReference>
<dbReference type="HAMAP" id="MF_00361">
    <property type="entry name" value="NAD_kinase"/>
    <property type="match status" value="1"/>
</dbReference>
<dbReference type="PANTHER" id="PTHR20275:SF0">
    <property type="entry name" value="NAD KINASE"/>
    <property type="match status" value="1"/>
</dbReference>
<keyword evidence="2 6" id="KW-0418">Kinase</keyword>
<keyword evidence="8" id="KW-1185">Reference proteome</keyword>
<keyword evidence="1 6" id="KW-0808">Transferase</keyword>
<name>A0A975J085_9BACT</name>
<dbReference type="PANTHER" id="PTHR20275">
    <property type="entry name" value="NAD KINASE"/>
    <property type="match status" value="1"/>
</dbReference>
<feature type="binding site" evidence="6">
    <location>
        <position position="78"/>
    </location>
    <ligand>
        <name>NAD(+)</name>
        <dbReference type="ChEBI" id="CHEBI:57540"/>
    </ligand>
</feature>
<dbReference type="InterPro" id="IPR017438">
    <property type="entry name" value="ATP-NAD_kinase_N"/>
</dbReference>
<comment type="caution">
    <text evidence="6">Lacks conserved residue(s) required for the propagation of feature annotation.</text>
</comment>
<dbReference type="Proteomes" id="UP000676169">
    <property type="component" value="Chromosome"/>
</dbReference>
<dbReference type="GO" id="GO:0019674">
    <property type="term" value="P:NAD+ metabolic process"/>
    <property type="evidence" value="ECO:0007669"/>
    <property type="project" value="InterPro"/>
</dbReference>
<dbReference type="GO" id="GO:0046872">
    <property type="term" value="F:metal ion binding"/>
    <property type="evidence" value="ECO:0007669"/>
    <property type="project" value="UniProtKB-UniRule"/>
</dbReference>
<comment type="function">
    <text evidence="6">Involved in the regulation of the intracellular balance of NAD and NADP, and is a key enzyme in the biosynthesis of NADP. Catalyzes specifically the phosphorylation on 2'-hydroxyl of the adenosine moiety of NAD to yield NADP.</text>
</comment>
<comment type="cofactor">
    <cofactor evidence="6">
        <name>a divalent metal cation</name>
        <dbReference type="ChEBI" id="CHEBI:60240"/>
    </cofactor>
</comment>
<dbReference type="Gene3D" id="2.60.200.30">
    <property type="entry name" value="Probable inorganic polyphosphate/atp-NAD kinase, domain 2"/>
    <property type="match status" value="1"/>
</dbReference>
<dbReference type="KEGG" id="lamb:KBB96_01745"/>
<dbReference type="InterPro" id="IPR016064">
    <property type="entry name" value="NAD/diacylglycerol_kinase_sf"/>
</dbReference>
<protein>
    <recommendedName>
        <fullName evidence="6">NAD kinase</fullName>
        <ecNumber evidence="6">2.7.1.23</ecNumber>
    </recommendedName>
    <alternativeName>
        <fullName evidence="6">ATP-dependent NAD kinase</fullName>
    </alternativeName>
</protein>
<feature type="binding site" evidence="6">
    <location>
        <position position="158"/>
    </location>
    <ligand>
        <name>NAD(+)</name>
        <dbReference type="ChEBI" id="CHEBI:57540"/>
    </ligand>
</feature>
<dbReference type="GO" id="GO:0051287">
    <property type="term" value="F:NAD binding"/>
    <property type="evidence" value="ECO:0007669"/>
    <property type="project" value="UniProtKB-ARBA"/>
</dbReference>
<comment type="subcellular location">
    <subcellularLocation>
        <location evidence="6">Cytoplasm</location>
    </subcellularLocation>
</comment>
<keyword evidence="6" id="KW-0067">ATP-binding</keyword>
<dbReference type="AlphaFoldDB" id="A0A975J085"/>
<keyword evidence="3 6" id="KW-0521">NADP</keyword>
<comment type="similarity">
    <text evidence="6">Belongs to the NAD kinase family.</text>
</comment>
<evidence type="ECO:0000256" key="1">
    <source>
        <dbReference type="ARBA" id="ARBA00022679"/>
    </source>
</evidence>
<accession>A0A975J085</accession>
<dbReference type="RefSeq" id="WP_211631767.1">
    <property type="nucleotide sequence ID" value="NZ_CP073100.1"/>
</dbReference>
<dbReference type="EMBL" id="CP073100">
    <property type="protein sequence ID" value="QUE51628.1"/>
    <property type="molecule type" value="Genomic_DNA"/>
</dbReference>
<dbReference type="EC" id="2.7.1.23" evidence="6"/>
<dbReference type="Pfam" id="PF01513">
    <property type="entry name" value="NAD_kinase"/>
    <property type="match status" value="1"/>
</dbReference>
<evidence type="ECO:0000256" key="3">
    <source>
        <dbReference type="ARBA" id="ARBA00022857"/>
    </source>
</evidence>
<evidence type="ECO:0000256" key="4">
    <source>
        <dbReference type="ARBA" id="ARBA00023027"/>
    </source>
</evidence>
<feature type="binding site" evidence="6">
    <location>
        <begin position="188"/>
        <end position="193"/>
    </location>
    <ligand>
        <name>NAD(+)</name>
        <dbReference type="ChEBI" id="CHEBI:57540"/>
    </ligand>
</feature>
<feature type="active site" description="Proton acceptor" evidence="6">
    <location>
        <position position="73"/>
    </location>
</feature>
<gene>
    <name evidence="6" type="primary">nadK</name>
    <name evidence="7" type="ORF">KBB96_01745</name>
</gene>
<dbReference type="Gene3D" id="3.40.50.10330">
    <property type="entry name" value="Probable inorganic polyphosphate/atp-NAD kinase, domain 1"/>
    <property type="match status" value="1"/>
</dbReference>
<evidence type="ECO:0000313" key="7">
    <source>
        <dbReference type="EMBL" id="QUE51628.1"/>
    </source>
</evidence>
<proteinExistence type="inferred from homology"/>
<organism evidence="7 8">
    <name type="scientific">Luteolibacter ambystomatis</name>
    <dbReference type="NCBI Taxonomy" id="2824561"/>
    <lineage>
        <taxon>Bacteria</taxon>
        <taxon>Pseudomonadati</taxon>
        <taxon>Verrucomicrobiota</taxon>
        <taxon>Verrucomicrobiia</taxon>
        <taxon>Verrucomicrobiales</taxon>
        <taxon>Verrucomicrobiaceae</taxon>
        <taxon>Luteolibacter</taxon>
    </lineage>
</organism>